<dbReference type="AlphaFoldDB" id="A0A246HNC9"/>
<protein>
    <recommendedName>
        <fullName evidence="6">DUF202 domain-containing protein</fullName>
    </recommendedName>
</protein>
<reference evidence="7 8" key="1">
    <citation type="submission" date="2017-06" db="EMBL/GenBank/DDBJ databases">
        <authorList>
            <person name="Kim H.J."/>
            <person name="Triplett B.A."/>
        </authorList>
    </citation>
    <scope>NUCLEOTIDE SEQUENCE [LARGE SCALE GENOMIC DNA]</scope>
    <source>
        <strain evidence="7 8">13146</strain>
    </source>
</reference>
<dbReference type="InterPro" id="IPR003807">
    <property type="entry name" value="DUF202"/>
</dbReference>
<evidence type="ECO:0000313" key="8">
    <source>
        <dbReference type="Proteomes" id="UP000198157"/>
    </source>
</evidence>
<organism evidence="7 8">
    <name type="scientific">Stenotrophomonas maltophilia</name>
    <name type="common">Pseudomonas maltophilia</name>
    <name type="synonym">Xanthomonas maltophilia</name>
    <dbReference type="NCBI Taxonomy" id="40324"/>
    <lineage>
        <taxon>Bacteria</taxon>
        <taxon>Pseudomonadati</taxon>
        <taxon>Pseudomonadota</taxon>
        <taxon>Gammaproteobacteria</taxon>
        <taxon>Lysobacterales</taxon>
        <taxon>Lysobacteraceae</taxon>
        <taxon>Stenotrophomonas</taxon>
        <taxon>Stenotrophomonas maltophilia group</taxon>
    </lineage>
</organism>
<evidence type="ECO:0000256" key="2">
    <source>
        <dbReference type="ARBA" id="ARBA00022692"/>
    </source>
</evidence>
<dbReference type="EMBL" id="NIVS01000019">
    <property type="protein sequence ID" value="OWQ54296.1"/>
    <property type="molecule type" value="Genomic_DNA"/>
</dbReference>
<keyword evidence="4 5" id="KW-0472">Membrane</keyword>
<gene>
    <name evidence="7" type="ORF">CEE60_07795</name>
</gene>
<feature type="transmembrane region" description="Helical" evidence="5">
    <location>
        <begin position="54"/>
        <end position="75"/>
    </location>
</feature>
<comment type="caution">
    <text evidence="7">The sequence shown here is derived from an EMBL/GenBank/DDBJ whole genome shotgun (WGS) entry which is preliminary data.</text>
</comment>
<evidence type="ECO:0000259" key="6">
    <source>
        <dbReference type="Pfam" id="PF02656"/>
    </source>
</evidence>
<keyword evidence="2 5" id="KW-0812">Transmembrane</keyword>
<sequence>MNDTDPSKRLSDRALSIARAKELLGGSDEASIELSSRRTGMSFQRTRMSADRTLMSIIRTALSLIGFGFTIYQFFGHMLETGTALRPHAPRNFGIALVGLGLVLLTLGIVYHVRYMQGLRAERRIMIGEGLVHGESHYPISLTLITAGLLWLLGLLAIVSMTFNVSPFA</sequence>
<accession>A0A246HNC9</accession>
<feature type="domain" description="DUF202" evidence="6">
    <location>
        <begin position="45"/>
        <end position="116"/>
    </location>
</feature>
<proteinExistence type="predicted"/>
<keyword evidence="3 5" id="KW-1133">Transmembrane helix</keyword>
<feature type="transmembrane region" description="Helical" evidence="5">
    <location>
        <begin position="95"/>
        <end position="116"/>
    </location>
</feature>
<dbReference type="GO" id="GO:0012505">
    <property type="term" value="C:endomembrane system"/>
    <property type="evidence" value="ECO:0007669"/>
    <property type="project" value="UniProtKB-SubCell"/>
</dbReference>
<dbReference type="Pfam" id="PF02656">
    <property type="entry name" value="DUF202"/>
    <property type="match status" value="1"/>
</dbReference>
<evidence type="ECO:0000313" key="7">
    <source>
        <dbReference type="EMBL" id="OWQ54296.1"/>
    </source>
</evidence>
<comment type="subcellular location">
    <subcellularLocation>
        <location evidence="1">Endomembrane system</location>
        <topology evidence="1">Multi-pass membrane protein</topology>
    </subcellularLocation>
</comment>
<dbReference type="Proteomes" id="UP000198157">
    <property type="component" value="Unassembled WGS sequence"/>
</dbReference>
<dbReference type="OrthoDB" id="582337at2"/>
<feature type="transmembrane region" description="Helical" evidence="5">
    <location>
        <begin position="137"/>
        <end position="163"/>
    </location>
</feature>
<evidence type="ECO:0000256" key="3">
    <source>
        <dbReference type="ARBA" id="ARBA00022989"/>
    </source>
</evidence>
<evidence type="ECO:0000256" key="5">
    <source>
        <dbReference type="SAM" id="Phobius"/>
    </source>
</evidence>
<evidence type="ECO:0000256" key="4">
    <source>
        <dbReference type="ARBA" id="ARBA00023136"/>
    </source>
</evidence>
<evidence type="ECO:0000256" key="1">
    <source>
        <dbReference type="ARBA" id="ARBA00004127"/>
    </source>
</evidence>
<name>A0A246HNC9_STEMA</name>